<sequence>MTKVIKNSKITDSNFILVREKDIDIDVGNQLFPLSTYLQNLETLVGRSDYGIWIDSHEEIEVLAEKIYCDTIALNFPSFNDGRPYSSANLLRQRLKFQGEIRAVGDVRRDQLEQMVRCGFNAFEMAEDTDLEASLASLQGFTVNYQTTADRPEPLFRKR</sequence>
<dbReference type="Pfam" id="PF06073">
    <property type="entry name" value="DUF934"/>
    <property type="match status" value="1"/>
</dbReference>
<dbReference type="EMBL" id="SHAG01000016">
    <property type="protein sequence ID" value="RZO76176.1"/>
    <property type="molecule type" value="Genomic_DNA"/>
</dbReference>
<gene>
    <name evidence="1" type="ORF">EVA68_04975</name>
</gene>
<organism evidence="1 2">
    <name type="scientific">OM182 bacterium</name>
    <dbReference type="NCBI Taxonomy" id="2510334"/>
    <lineage>
        <taxon>Bacteria</taxon>
        <taxon>Pseudomonadati</taxon>
        <taxon>Pseudomonadota</taxon>
        <taxon>Gammaproteobacteria</taxon>
        <taxon>OMG group</taxon>
        <taxon>OM182 clade</taxon>
    </lineage>
</organism>
<accession>A0A520S133</accession>
<evidence type="ECO:0000313" key="1">
    <source>
        <dbReference type="EMBL" id="RZO76176.1"/>
    </source>
</evidence>
<evidence type="ECO:0000313" key="2">
    <source>
        <dbReference type="Proteomes" id="UP000316199"/>
    </source>
</evidence>
<reference evidence="1 2" key="1">
    <citation type="submission" date="2019-02" db="EMBL/GenBank/DDBJ databases">
        <title>Prokaryotic population dynamics and viral predation in marine succession experiment using metagenomics: the confinement effect.</title>
        <authorList>
            <person name="Haro-Moreno J.M."/>
            <person name="Rodriguez-Valera F."/>
            <person name="Lopez-Perez M."/>
        </authorList>
    </citation>
    <scope>NUCLEOTIDE SEQUENCE [LARGE SCALE GENOMIC DNA]</scope>
    <source>
        <strain evidence="1">MED-G157</strain>
    </source>
</reference>
<comment type="caution">
    <text evidence="1">The sequence shown here is derived from an EMBL/GenBank/DDBJ whole genome shotgun (WGS) entry which is preliminary data.</text>
</comment>
<proteinExistence type="predicted"/>
<dbReference type="InterPro" id="IPR008318">
    <property type="entry name" value="UCP030820"/>
</dbReference>
<name>A0A520S133_9GAMM</name>
<dbReference type="PIRSF" id="PIRSF030820">
    <property type="entry name" value="UCP030820"/>
    <property type="match status" value="1"/>
</dbReference>
<dbReference type="AlphaFoldDB" id="A0A520S133"/>
<protein>
    <submittedName>
        <fullName evidence="1">DUF934 domain-containing protein</fullName>
    </submittedName>
</protein>
<dbReference type="Proteomes" id="UP000316199">
    <property type="component" value="Unassembled WGS sequence"/>
</dbReference>